<reference evidence="2" key="2">
    <citation type="journal article" date="2020" name="Microorganisms">
        <title>Osmotic Adaptation and Compatible Solute Biosynthesis of Phototrophic Bacteria as Revealed from Genome Analyses.</title>
        <authorList>
            <person name="Imhoff J.F."/>
            <person name="Rahn T."/>
            <person name="Kunzel S."/>
            <person name="Keller A."/>
            <person name="Neulinger S.C."/>
        </authorList>
    </citation>
    <scope>NUCLEOTIDE SEQUENCE</scope>
    <source>
        <strain evidence="2">DSM 11080</strain>
    </source>
</reference>
<reference evidence="2" key="1">
    <citation type="submission" date="2017-08" db="EMBL/GenBank/DDBJ databases">
        <authorList>
            <person name="Imhoff J.F."/>
            <person name="Rahn T."/>
            <person name="Kuenzel S."/>
            <person name="Neulinger S.C."/>
        </authorList>
    </citation>
    <scope>NUCLEOTIDE SEQUENCE</scope>
    <source>
        <strain evidence="2">DSM 11080</strain>
    </source>
</reference>
<evidence type="ECO:0000313" key="2">
    <source>
        <dbReference type="EMBL" id="MBK1703721.1"/>
    </source>
</evidence>
<proteinExistence type="predicted"/>
<dbReference type="EMBL" id="NRSJ01000004">
    <property type="protein sequence ID" value="MBK1703721.1"/>
    <property type="molecule type" value="Genomic_DNA"/>
</dbReference>
<dbReference type="AlphaFoldDB" id="A0AAJ0U1U6"/>
<protein>
    <submittedName>
        <fullName evidence="2">ATPase</fullName>
    </submittedName>
</protein>
<accession>A0AAJ0U1U6</accession>
<feature type="coiled-coil region" evidence="1">
    <location>
        <begin position="1"/>
        <end position="91"/>
    </location>
</feature>
<evidence type="ECO:0000313" key="3">
    <source>
        <dbReference type="Proteomes" id="UP001296776"/>
    </source>
</evidence>
<name>A0AAJ0U1U6_9GAMM</name>
<gene>
    <name evidence="2" type="ORF">CKO40_03940</name>
</gene>
<comment type="caution">
    <text evidence="2">The sequence shown here is derived from an EMBL/GenBank/DDBJ whole genome shotgun (WGS) entry which is preliminary data.</text>
</comment>
<keyword evidence="1" id="KW-0175">Coiled coil</keyword>
<organism evidence="2 3">
    <name type="scientific">Halochromatium glycolicum</name>
    <dbReference type="NCBI Taxonomy" id="85075"/>
    <lineage>
        <taxon>Bacteria</taxon>
        <taxon>Pseudomonadati</taxon>
        <taxon>Pseudomonadota</taxon>
        <taxon>Gammaproteobacteria</taxon>
        <taxon>Chromatiales</taxon>
        <taxon>Chromatiaceae</taxon>
        <taxon>Halochromatium</taxon>
    </lineage>
</organism>
<sequence>MDDTLKRLLDAEMRAEKIAQEAEQEQERIIQAAMRDARTQDEHFTARVPDLHRSFINKAEERAEQTVAELKRRYDERHVQLRETAEKRENEALEAAFALLLDPTR</sequence>
<dbReference type="Gene3D" id="1.20.5.2950">
    <property type="match status" value="1"/>
</dbReference>
<evidence type="ECO:0000256" key="1">
    <source>
        <dbReference type="SAM" id="Coils"/>
    </source>
</evidence>
<dbReference type="RefSeq" id="WP_200344889.1">
    <property type="nucleotide sequence ID" value="NZ_NRSJ01000004.1"/>
</dbReference>
<dbReference type="Proteomes" id="UP001296776">
    <property type="component" value="Unassembled WGS sequence"/>
</dbReference>
<keyword evidence="3" id="KW-1185">Reference proteome</keyword>